<accession>A0A443RYS8</accession>
<keyword evidence="2" id="KW-0326">Glycosidase</keyword>
<evidence type="ECO:0000256" key="2">
    <source>
        <dbReference type="RuleBase" id="RU361185"/>
    </source>
</evidence>
<dbReference type="Pfam" id="PF01055">
    <property type="entry name" value="Glyco_hydro_31_2nd"/>
    <property type="match status" value="1"/>
</dbReference>
<dbReference type="EMBL" id="NCKV01017815">
    <property type="protein sequence ID" value="RWS20404.1"/>
    <property type="molecule type" value="Genomic_DNA"/>
</dbReference>
<dbReference type="GO" id="GO:0004558">
    <property type="term" value="F:alpha-1,4-glucosidase activity"/>
    <property type="evidence" value="ECO:0007669"/>
    <property type="project" value="TreeGrafter"/>
</dbReference>
<dbReference type="STRING" id="299467.A0A443RYS8"/>
<dbReference type="GO" id="GO:0005975">
    <property type="term" value="P:carbohydrate metabolic process"/>
    <property type="evidence" value="ECO:0007669"/>
    <property type="project" value="InterPro"/>
</dbReference>
<keyword evidence="6" id="KW-1185">Reference proteome</keyword>
<proteinExistence type="inferred from homology"/>
<dbReference type="SUPFAM" id="SSF51445">
    <property type="entry name" value="(Trans)glycosidases"/>
    <property type="match status" value="1"/>
</dbReference>
<organism evidence="5 6">
    <name type="scientific">Leptotrombidium deliense</name>
    <dbReference type="NCBI Taxonomy" id="299467"/>
    <lineage>
        <taxon>Eukaryota</taxon>
        <taxon>Metazoa</taxon>
        <taxon>Ecdysozoa</taxon>
        <taxon>Arthropoda</taxon>
        <taxon>Chelicerata</taxon>
        <taxon>Arachnida</taxon>
        <taxon>Acari</taxon>
        <taxon>Acariformes</taxon>
        <taxon>Trombidiformes</taxon>
        <taxon>Prostigmata</taxon>
        <taxon>Anystina</taxon>
        <taxon>Parasitengona</taxon>
        <taxon>Trombiculoidea</taxon>
        <taxon>Trombiculidae</taxon>
        <taxon>Leptotrombidium</taxon>
    </lineage>
</organism>
<dbReference type="Proteomes" id="UP000288716">
    <property type="component" value="Unassembled WGS sequence"/>
</dbReference>
<evidence type="ECO:0000259" key="3">
    <source>
        <dbReference type="Pfam" id="PF01055"/>
    </source>
</evidence>
<dbReference type="Pfam" id="PF21365">
    <property type="entry name" value="Glyco_hydro_31_3rd"/>
    <property type="match status" value="1"/>
</dbReference>
<evidence type="ECO:0000256" key="1">
    <source>
        <dbReference type="ARBA" id="ARBA00007806"/>
    </source>
</evidence>
<dbReference type="Gene3D" id="3.20.20.80">
    <property type="entry name" value="Glycosidases"/>
    <property type="match status" value="1"/>
</dbReference>
<dbReference type="InterPro" id="IPR013780">
    <property type="entry name" value="Glyco_hydro_b"/>
</dbReference>
<feature type="domain" description="Glycosyl hydrolase family 31 C-terminal" evidence="4">
    <location>
        <begin position="59"/>
        <end position="146"/>
    </location>
</feature>
<comment type="similarity">
    <text evidence="1 2">Belongs to the glycosyl hydrolase 31 family.</text>
</comment>
<evidence type="ECO:0000313" key="6">
    <source>
        <dbReference type="Proteomes" id="UP000288716"/>
    </source>
</evidence>
<protein>
    <submittedName>
        <fullName evidence="5">Lysosomal alpha-glucosidase-like protein</fullName>
    </submittedName>
</protein>
<evidence type="ECO:0000313" key="5">
    <source>
        <dbReference type="EMBL" id="RWS20404.1"/>
    </source>
</evidence>
<dbReference type="InterPro" id="IPR000322">
    <property type="entry name" value="Glyco_hydro_31_TIM"/>
</dbReference>
<reference evidence="5 6" key="1">
    <citation type="journal article" date="2018" name="Gigascience">
        <title>Genomes of trombidid mites reveal novel predicted allergens and laterally-transferred genes associated with secondary metabolism.</title>
        <authorList>
            <person name="Dong X."/>
            <person name="Chaisiri K."/>
            <person name="Xia D."/>
            <person name="Armstrong S.D."/>
            <person name="Fang Y."/>
            <person name="Donnelly M.J."/>
            <person name="Kadowaki T."/>
            <person name="McGarry J.W."/>
            <person name="Darby A.C."/>
            <person name="Makepeace B.L."/>
        </authorList>
    </citation>
    <scope>NUCLEOTIDE SEQUENCE [LARGE SCALE GENOMIC DNA]</scope>
    <source>
        <strain evidence="5">UoL-UT</strain>
    </source>
</reference>
<dbReference type="Gene3D" id="2.60.40.1180">
    <property type="entry name" value="Golgi alpha-mannosidase II"/>
    <property type="match status" value="2"/>
</dbReference>
<comment type="caution">
    <text evidence="5">The sequence shown here is derived from an EMBL/GenBank/DDBJ whole genome shotgun (WGS) entry which is preliminary data.</text>
</comment>
<evidence type="ECO:0000259" key="4">
    <source>
        <dbReference type="Pfam" id="PF21365"/>
    </source>
</evidence>
<name>A0A443RYS8_9ACAR</name>
<dbReference type="PANTHER" id="PTHR22762:SF131">
    <property type="entry name" value="GLYCOSIDE HYDROLASE FAMILY 31 N-TERMINAL DOMAIN-CONTAINING PROTEIN"/>
    <property type="match status" value="1"/>
</dbReference>
<sequence length="270" mass="31222">MALGAFYPFARNHNTDDGIDQDPVSLGPTVVNASINALQIRYKLLPYLYTLFYRAHKFGETVARPLLFVFPKDQIARKIETQFMWGSGLMIAPVLEEKTTEINVYLPAGRWYRILDSQLINSSGEFVKFSAPIYAINVFMRGGSVIVFSDKILQTSELADKAIRFNLIVILDENNKAKGDFFWDDGDSVDSIERNEYNYVTFNVKNNSLSIKTHKYGYKVEKIMQSIHVFGVYKRPQRVTVNGHETKFDYFEKLNWILIYYKGNIFSNHF</sequence>
<dbReference type="VEuPathDB" id="VectorBase:LDEU011636"/>
<dbReference type="OrthoDB" id="1334205at2759"/>
<dbReference type="InterPro" id="IPR017853">
    <property type="entry name" value="GH"/>
</dbReference>
<dbReference type="InterPro" id="IPR048395">
    <property type="entry name" value="Glyco_hydro_31_C"/>
</dbReference>
<dbReference type="AlphaFoldDB" id="A0A443RYS8"/>
<gene>
    <name evidence="5" type="ORF">B4U80_02790</name>
</gene>
<dbReference type="SUPFAM" id="SSF51011">
    <property type="entry name" value="Glycosyl hydrolase domain"/>
    <property type="match status" value="1"/>
</dbReference>
<feature type="domain" description="Glycoside hydrolase family 31 TIM barrel" evidence="3">
    <location>
        <begin position="1"/>
        <end position="51"/>
    </location>
</feature>
<keyword evidence="2" id="KW-0378">Hydrolase</keyword>
<dbReference type="PANTHER" id="PTHR22762">
    <property type="entry name" value="ALPHA-GLUCOSIDASE"/>
    <property type="match status" value="1"/>
</dbReference>